<proteinExistence type="predicted"/>
<evidence type="ECO:0000313" key="7">
    <source>
        <dbReference type="EMBL" id="KKO00724.1"/>
    </source>
</evidence>
<dbReference type="Gene3D" id="3.80.30.20">
    <property type="entry name" value="tm_1862 like domain"/>
    <property type="match status" value="1"/>
</dbReference>
<dbReference type="PROSITE" id="PS51918">
    <property type="entry name" value="RADICAL_SAM"/>
    <property type="match status" value="1"/>
</dbReference>
<reference evidence="7" key="1">
    <citation type="journal article" date="2015" name="Nature">
        <title>Complex archaea that bridge the gap between prokaryotes and eukaryotes.</title>
        <authorList>
            <person name="Spang A."/>
            <person name="Saw J.H."/>
            <person name="Jorgensen S.L."/>
            <person name="Zaremba-Niedzwiedzka K."/>
            <person name="Martijn J."/>
            <person name="Lind A.E."/>
            <person name="van Eijk R."/>
            <person name="Schleper C."/>
            <person name="Guy L."/>
            <person name="Ettema T.J."/>
        </authorList>
    </citation>
    <scope>NUCLEOTIDE SEQUENCE</scope>
</reference>
<dbReference type="GO" id="GO:0031419">
    <property type="term" value="F:cobalamin binding"/>
    <property type="evidence" value="ECO:0007669"/>
    <property type="project" value="InterPro"/>
</dbReference>
<evidence type="ECO:0000256" key="3">
    <source>
        <dbReference type="ARBA" id="ARBA00022723"/>
    </source>
</evidence>
<dbReference type="InterPro" id="IPR006638">
    <property type="entry name" value="Elp3/MiaA/NifB-like_rSAM"/>
</dbReference>
<evidence type="ECO:0000256" key="2">
    <source>
        <dbReference type="ARBA" id="ARBA00022691"/>
    </source>
</evidence>
<dbReference type="GO" id="GO:0051536">
    <property type="term" value="F:iron-sulfur cluster binding"/>
    <property type="evidence" value="ECO:0007669"/>
    <property type="project" value="UniProtKB-KW"/>
</dbReference>
<dbReference type="Gene3D" id="3.40.50.280">
    <property type="entry name" value="Cobalamin-binding domain"/>
    <property type="match status" value="1"/>
</dbReference>
<accession>A0A0F9Y7U7</accession>
<dbReference type="EMBL" id="LAZR01000039">
    <property type="protein sequence ID" value="KKO00724.1"/>
    <property type="molecule type" value="Genomic_DNA"/>
</dbReference>
<dbReference type="PANTHER" id="PTHR43409:SF7">
    <property type="entry name" value="BLL1977 PROTEIN"/>
    <property type="match status" value="1"/>
</dbReference>
<dbReference type="Pfam" id="PF04055">
    <property type="entry name" value="Radical_SAM"/>
    <property type="match status" value="1"/>
</dbReference>
<dbReference type="GO" id="GO:0005829">
    <property type="term" value="C:cytosol"/>
    <property type="evidence" value="ECO:0007669"/>
    <property type="project" value="TreeGrafter"/>
</dbReference>
<name>A0A0F9Y7U7_9ZZZZ</name>
<dbReference type="SFLD" id="SFLDG01082">
    <property type="entry name" value="B12-binding_domain_containing"/>
    <property type="match status" value="1"/>
</dbReference>
<comment type="caution">
    <text evidence="7">The sequence shown here is derived from an EMBL/GenBank/DDBJ whole genome shotgun (WGS) entry which is preliminary data.</text>
</comment>
<dbReference type="InterPro" id="IPR007197">
    <property type="entry name" value="rSAM"/>
</dbReference>
<dbReference type="GO" id="GO:0003824">
    <property type="term" value="F:catalytic activity"/>
    <property type="evidence" value="ECO:0007669"/>
    <property type="project" value="InterPro"/>
</dbReference>
<dbReference type="InterPro" id="IPR036724">
    <property type="entry name" value="Cobalamin-bd_sf"/>
</dbReference>
<keyword evidence="3" id="KW-0479">Metal-binding</keyword>
<keyword evidence="5" id="KW-0411">Iron-sulfur</keyword>
<evidence type="ECO:0000256" key="4">
    <source>
        <dbReference type="ARBA" id="ARBA00023004"/>
    </source>
</evidence>
<dbReference type="InterPro" id="IPR023404">
    <property type="entry name" value="rSAM_horseshoe"/>
</dbReference>
<evidence type="ECO:0000256" key="5">
    <source>
        <dbReference type="ARBA" id="ARBA00023014"/>
    </source>
</evidence>
<evidence type="ECO:0000256" key="1">
    <source>
        <dbReference type="ARBA" id="ARBA00001966"/>
    </source>
</evidence>
<sequence length="584" mass="64516">MSIIALKSYAQERDVTVVPIDANIDAIHYTLSPEKRLQFGEFALASLTNGLTGRGEPKITARRTIVPGEPPPRLDSARAQVVLDQLESIWREDGFAMTKDGFKSELAILNDALIMASLRMYPHNITVWGGVPASTDLFRSQRYNPYLQYYQEDLVPSLIELSPDLIGISFSYMDQFFYVVSLVRTLRAAGLTTPVVIGGSGFTTICKAAGSDVEPTIPVDSGYRIIAVSSMLGTLDPLAGGKMSSSEVITVGVQGEGEGPLGEICRRLAQGEPFLDVPSLVYIDPDKRAVIFNDRCAALPGDEIPKMDLAGLGIGKKYLSPIPMAPIIASRGCYWNKCTFCNLPHTLDSRYRVLPIDTVLATAESYVNEFGVELAFFCDEMMGPPRLRDLTDRLAQKDLSLPFFTMLHIEKGHLPVIGSAAKGGLKFVAFGLESACERVAAMMNKGYKLDVAKELLDECVRHGVRVQYFVMFGFPTETPAEADETLEYLASNHDKLWCIRATPWLLTPSSHIHSHPEEFGMVASPGKTITPDDSTSYTMTKGIDYRQAKEYVQQLRRDPDLRRIVLTNGQEDYRAILDMLESSP</sequence>
<dbReference type="SFLD" id="SFLDS00029">
    <property type="entry name" value="Radical_SAM"/>
    <property type="match status" value="1"/>
</dbReference>
<organism evidence="7">
    <name type="scientific">marine sediment metagenome</name>
    <dbReference type="NCBI Taxonomy" id="412755"/>
    <lineage>
        <taxon>unclassified sequences</taxon>
        <taxon>metagenomes</taxon>
        <taxon>ecological metagenomes</taxon>
    </lineage>
</organism>
<protein>
    <recommendedName>
        <fullName evidence="6">Radical SAM core domain-containing protein</fullName>
    </recommendedName>
</protein>
<dbReference type="SUPFAM" id="SSF52242">
    <property type="entry name" value="Cobalamin (vitamin B12)-binding domain"/>
    <property type="match status" value="1"/>
</dbReference>
<dbReference type="AlphaFoldDB" id="A0A0F9Y7U7"/>
<feature type="domain" description="Radical SAM core" evidence="6">
    <location>
        <begin position="319"/>
        <end position="532"/>
    </location>
</feature>
<keyword evidence="2" id="KW-0949">S-adenosyl-L-methionine</keyword>
<dbReference type="GO" id="GO:0046872">
    <property type="term" value="F:metal ion binding"/>
    <property type="evidence" value="ECO:0007669"/>
    <property type="project" value="UniProtKB-KW"/>
</dbReference>
<dbReference type="SUPFAM" id="SSF102114">
    <property type="entry name" value="Radical SAM enzymes"/>
    <property type="match status" value="1"/>
</dbReference>
<comment type="cofactor">
    <cofactor evidence="1">
        <name>[4Fe-4S] cluster</name>
        <dbReference type="ChEBI" id="CHEBI:49883"/>
    </cofactor>
</comment>
<evidence type="ECO:0000259" key="6">
    <source>
        <dbReference type="PROSITE" id="PS51918"/>
    </source>
</evidence>
<dbReference type="InterPro" id="IPR051198">
    <property type="entry name" value="BchE-like"/>
</dbReference>
<dbReference type="InterPro" id="IPR058240">
    <property type="entry name" value="rSAM_sf"/>
</dbReference>
<dbReference type="PANTHER" id="PTHR43409">
    <property type="entry name" value="ANAEROBIC MAGNESIUM-PROTOPORPHYRIN IX MONOMETHYL ESTER CYCLASE-RELATED"/>
    <property type="match status" value="1"/>
</dbReference>
<gene>
    <name evidence="7" type="ORF">LCGC14_0124980</name>
</gene>
<dbReference type="SMART" id="SM00729">
    <property type="entry name" value="Elp3"/>
    <property type="match status" value="1"/>
</dbReference>
<keyword evidence="4" id="KW-0408">Iron</keyword>